<proteinExistence type="predicted"/>
<organism evidence="3 4">
    <name type="scientific">Candidozyma auris</name>
    <name type="common">Yeast</name>
    <name type="synonym">Candida auris</name>
    <dbReference type="NCBI Taxonomy" id="498019"/>
    <lineage>
        <taxon>Eukaryota</taxon>
        <taxon>Fungi</taxon>
        <taxon>Dikarya</taxon>
        <taxon>Ascomycota</taxon>
        <taxon>Saccharomycotina</taxon>
        <taxon>Pichiomycetes</taxon>
        <taxon>Metschnikowiaceae</taxon>
        <taxon>Candidozyma</taxon>
    </lineage>
</organism>
<dbReference type="PANTHER" id="PTHR14030:SF4">
    <property type="entry name" value="BUB1 KINASE, ISOFORM A-RELATED"/>
    <property type="match status" value="1"/>
</dbReference>
<dbReference type="Proteomes" id="UP000037122">
    <property type="component" value="Unassembled WGS sequence"/>
</dbReference>
<feature type="region of interest" description="Disordered" evidence="1">
    <location>
        <begin position="203"/>
        <end position="251"/>
    </location>
</feature>
<evidence type="ECO:0000313" key="4">
    <source>
        <dbReference type="Proteomes" id="UP000037122"/>
    </source>
</evidence>
<sequence length="490" mass="55494">MDFRVLEQQKENIQPKPSGRPASKLALALREHPPRASIVEKKNEFELILAQHEELDDPLQAYLDYISWTHDTFPQGGNTESGLLALLERCTSCFRDTPYYKNDPRYLKVWLEYSQYSDLPREIFVYLAKKGIGCELALYYEEFAKYLEVKGALSDAMEVYGIGIEREARPLARLQRSLGYFQRRTQNLSLSGASNMRSVLSIKRGGAPHSSSSDNSSSSSKRPKFTVHRDSDPVSIKESVFGQTEKASNKPPMLRLKENVIAARPWAGEVLKQKGPASSLGAKFEVFKDSESAPENSWHVCTATDGSKYTILQQPNKPTENLMVNMNLLYPSHGEQYSPTEVLCQVKNFQRASEMKPVKHKEMSKLKEIDTGNCTMTIPLNVDDSTNHSIRPKSPTLTQFSRMTAKEVLNMFNDASKYQLDEDTTKFEDHTTTNLDGFVTETFHPRHHISHQPSQGSGNHISNQQNERESRTPPTAFGSDKSSPFMDQPW</sequence>
<dbReference type="GO" id="GO:0005634">
    <property type="term" value="C:nucleus"/>
    <property type="evidence" value="ECO:0007669"/>
    <property type="project" value="TreeGrafter"/>
</dbReference>
<dbReference type="AlphaFoldDB" id="A0A0L0NWW2"/>
<dbReference type="GO" id="GO:0004672">
    <property type="term" value="F:protein kinase activity"/>
    <property type="evidence" value="ECO:0007669"/>
    <property type="project" value="TreeGrafter"/>
</dbReference>
<dbReference type="VEuPathDB" id="FungiDB:QG37_04586"/>
<accession>A0A0L0NWW2</accession>
<name>A0A0L0NWW2_CANAR</name>
<gene>
    <name evidence="3" type="ORF">QG37_04586</name>
</gene>
<dbReference type="PANTHER" id="PTHR14030">
    <property type="entry name" value="MITOTIC CHECKPOINT SERINE/THREONINE-PROTEIN KINASE BUB1"/>
    <property type="match status" value="1"/>
</dbReference>
<dbReference type="InterPro" id="IPR013212">
    <property type="entry name" value="Mad3/Bub1_I"/>
</dbReference>
<dbReference type="GO" id="GO:0051754">
    <property type="term" value="P:meiotic sister chromatid cohesion, centromeric"/>
    <property type="evidence" value="ECO:0007669"/>
    <property type="project" value="TreeGrafter"/>
</dbReference>
<feature type="domain" description="BUB1 N-terminal" evidence="2">
    <location>
        <begin position="45"/>
        <end position="219"/>
    </location>
</feature>
<dbReference type="SMART" id="SM00777">
    <property type="entry name" value="Mad3_BUB1_I"/>
    <property type="match status" value="1"/>
</dbReference>
<dbReference type="VEuPathDB" id="FungiDB:CJJ07_002486"/>
<dbReference type="VEuPathDB" id="FungiDB:CJI96_0005370"/>
<dbReference type="Gene3D" id="6.10.20.170">
    <property type="match status" value="1"/>
</dbReference>
<dbReference type="Pfam" id="PF08311">
    <property type="entry name" value="Mad3_BUB1_I"/>
    <property type="match status" value="1"/>
</dbReference>
<dbReference type="Gene3D" id="1.25.40.430">
    <property type="match status" value="1"/>
</dbReference>
<dbReference type="VEuPathDB" id="FungiDB:B9J08_004346"/>
<comment type="caution">
    <text evidence="3">The sequence shown here is derived from an EMBL/GenBank/DDBJ whole genome shotgun (WGS) entry which is preliminary data.</text>
</comment>
<dbReference type="InterPro" id="IPR015661">
    <property type="entry name" value="Bub1/Mad3"/>
</dbReference>
<dbReference type="PROSITE" id="PS51489">
    <property type="entry name" value="BUB1_N"/>
    <property type="match status" value="1"/>
</dbReference>
<dbReference type="VEuPathDB" id="FungiDB:CJI97_004409"/>
<dbReference type="InterPro" id="IPR012572">
    <property type="entry name" value="Mad3/Bub1_II"/>
</dbReference>
<dbReference type="FunFam" id="1.25.40.430:FF:000003">
    <property type="entry name" value="Checkpoint serine/threonine-protein kinase BUB1"/>
    <property type="match status" value="1"/>
</dbReference>
<protein>
    <recommendedName>
        <fullName evidence="2">BUB1 N-terminal domain-containing protein</fullName>
    </recommendedName>
</protein>
<feature type="region of interest" description="Disordered" evidence="1">
    <location>
        <begin position="447"/>
        <end position="490"/>
    </location>
</feature>
<dbReference type="Pfam" id="PF08171">
    <property type="entry name" value="Mad3_BUB1_II"/>
    <property type="match status" value="1"/>
</dbReference>
<evidence type="ECO:0000256" key="1">
    <source>
        <dbReference type="SAM" id="MobiDB-lite"/>
    </source>
</evidence>
<dbReference type="GO" id="GO:0032991">
    <property type="term" value="C:protein-containing complex"/>
    <property type="evidence" value="ECO:0007669"/>
    <property type="project" value="UniProtKB-ARBA"/>
</dbReference>
<dbReference type="GO" id="GO:0007094">
    <property type="term" value="P:mitotic spindle assembly checkpoint signaling"/>
    <property type="evidence" value="ECO:0007669"/>
    <property type="project" value="InterPro"/>
</dbReference>
<reference evidence="4" key="1">
    <citation type="journal article" date="2015" name="BMC Genomics">
        <title>Draft genome of a commonly misdiagnosed multidrug resistant pathogen Candida auris.</title>
        <authorList>
            <person name="Chatterjee S."/>
            <person name="Alampalli S.V."/>
            <person name="Nageshan R.K."/>
            <person name="Chettiar S.T."/>
            <person name="Joshi S."/>
            <person name="Tatu U.S."/>
        </authorList>
    </citation>
    <scope>NUCLEOTIDE SEQUENCE [LARGE SCALE GENOMIC DNA]</scope>
    <source>
        <strain evidence="4">6684</strain>
    </source>
</reference>
<evidence type="ECO:0000259" key="2">
    <source>
        <dbReference type="PROSITE" id="PS51489"/>
    </source>
</evidence>
<dbReference type="VEuPathDB" id="FungiDB:CJJ09_005070"/>
<feature type="compositionally biased region" description="Polar residues" evidence="1">
    <location>
        <begin position="451"/>
        <end position="465"/>
    </location>
</feature>
<feature type="compositionally biased region" description="Low complexity" evidence="1">
    <location>
        <begin position="210"/>
        <end position="220"/>
    </location>
</feature>
<dbReference type="EMBL" id="LGST01000031">
    <property type="protein sequence ID" value="KND98681.1"/>
    <property type="molecule type" value="Genomic_DNA"/>
</dbReference>
<evidence type="ECO:0000313" key="3">
    <source>
        <dbReference type="EMBL" id="KND98681.1"/>
    </source>
</evidence>